<evidence type="ECO:0000313" key="13">
    <source>
        <dbReference type="Proteomes" id="UP001597215"/>
    </source>
</evidence>
<dbReference type="GO" id="GO:0004802">
    <property type="term" value="F:transketolase activity"/>
    <property type="evidence" value="ECO:0007669"/>
    <property type="project" value="UniProtKB-EC"/>
</dbReference>
<evidence type="ECO:0000256" key="7">
    <source>
        <dbReference type="ARBA" id="ARBA00022842"/>
    </source>
</evidence>
<dbReference type="SUPFAM" id="SSF52518">
    <property type="entry name" value="Thiamin diphosphate-binding fold (THDP-binding)"/>
    <property type="match status" value="2"/>
</dbReference>
<dbReference type="Gene3D" id="3.40.50.970">
    <property type="match status" value="2"/>
</dbReference>
<dbReference type="InterPro" id="IPR005475">
    <property type="entry name" value="Transketolase-like_Pyr-bd"/>
</dbReference>
<evidence type="ECO:0000256" key="2">
    <source>
        <dbReference type="ARBA" id="ARBA00001964"/>
    </source>
</evidence>
<keyword evidence="6" id="KW-0479">Metal-binding</keyword>
<accession>A0ABW4M9J1</accession>
<dbReference type="InterPro" id="IPR009014">
    <property type="entry name" value="Transketo_C/PFOR_II"/>
</dbReference>
<dbReference type="Proteomes" id="UP001597215">
    <property type="component" value="Unassembled WGS sequence"/>
</dbReference>
<protein>
    <recommendedName>
        <fullName evidence="4 10">Transketolase</fullName>
        <ecNumber evidence="4 10">2.2.1.1</ecNumber>
    </recommendedName>
</protein>
<name>A0ABW4M9J1_9SPHN</name>
<keyword evidence="13" id="KW-1185">Reference proteome</keyword>
<dbReference type="PANTHER" id="PTHR43522">
    <property type="entry name" value="TRANSKETOLASE"/>
    <property type="match status" value="1"/>
</dbReference>
<keyword evidence="8" id="KW-0786">Thiamine pyrophosphate</keyword>
<evidence type="ECO:0000256" key="3">
    <source>
        <dbReference type="ARBA" id="ARBA00007131"/>
    </source>
</evidence>
<comment type="cofactor">
    <cofactor evidence="2">
        <name>thiamine diphosphate</name>
        <dbReference type="ChEBI" id="CHEBI:58937"/>
    </cofactor>
</comment>
<dbReference type="RefSeq" id="WP_381511082.1">
    <property type="nucleotide sequence ID" value="NZ_JBHUEL010000002.1"/>
</dbReference>
<dbReference type="Pfam" id="PF02779">
    <property type="entry name" value="Transket_pyr"/>
    <property type="match status" value="1"/>
</dbReference>
<dbReference type="CDD" id="cd02012">
    <property type="entry name" value="TPP_TK"/>
    <property type="match status" value="1"/>
</dbReference>
<dbReference type="EMBL" id="JBHUEL010000002">
    <property type="protein sequence ID" value="MFD1765704.1"/>
    <property type="molecule type" value="Genomic_DNA"/>
</dbReference>
<dbReference type="Pfam" id="PF22613">
    <property type="entry name" value="Transketolase_C_1"/>
    <property type="match status" value="1"/>
</dbReference>
<evidence type="ECO:0000256" key="5">
    <source>
        <dbReference type="ARBA" id="ARBA00022679"/>
    </source>
</evidence>
<evidence type="ECO:0000256" key="6">
    <source>
        <dbReference type="ARBA" id="ARBA00022723"/>
    </source>
</evidence>
<dbReference type="NCBIfam" id="TIGR00232">
    <property type="entry name" value="tktlase_bact"/>
    <property type="match status" value="1"/>
</dbReference>
<sequence>MSADLQMMANAIRALSMDAVQAANSGHPGMPMGMADVATVLYTKYLKYDASSPKWADRDRFVLSAGHGSMLAYSTLYLSGYASPTIDDIRNFRQLHSPCAGHPENIELEGVESTTGPLGQGLAMAVGMALAERHLNAVFGDDLVDHRTWVIAGDGCLMEGINHEAIGLAGHLGLGRLIVLWDDNRITIDGGTDLSTSEDIKARYAATGWHVESCDGHDFADISRAIDAAIADNRPSLIACKTLIGKGAPNKQGTSATHGSPLGADEIAATRAELGWNHPPFEIPADILDAWRAAGSRGAAAHQDWQKRLNSNANGAEFTRRMNGELPQTSAMQDYLASLVANPAKVATRKASEMALEALTAAIPELVGGSADLTGSNNTKTKSTGPLTRNDYSGRYVYYGIREFGMAAAMNGMALHGGIIPYGGTFLVFSDYCRNAIRLSAIQQQRVVYVMTHDSIGLGEDGPTHQPVEHLISLRAMPNLTVFRPCDTVETAECWDLALKNSKGPTLLALSRQNLPQLRNDVSENQSAKGGYRLRAASAARKVVLIATGSEVELAMKVADALEAVGQGADVVSMPSWERFDAQADGYRAELLSADVLKVSIEAGVTLGWQRYTGNDGLNIGIDSFGASAPAEALFDHFGFSVDTIVSKIQAKLKA</sequence>
<dbReference type="InterPro" id="IPR005474">
    <property type="entry name" value="Transketolase_N"/>
</dbReference>
<dbReference type="SUPFAM" id="SSF52922">
    <property type="entry name" value="TK C-terminal domain-like"/>
    <property type="match status" value="1"/>
</dbReference>
<dbReference type="PANTHER" id="PTHR43522:SF2">
    <property type="entry name" value="TRANSKETOLASE 1-RELATED"/>
    <property type="match status" value="1"/>
</dbReference>
<evidence type="ECO:0000313" key="12">
    <source>
        <dbReference type="EMBL" id="MFD1765704.1"/>
    </source>
</evidence>
<evidence type="ECO:0000259" key="11">
    <source>
        <dbReference type="SMART" id="SM00861"/>
    </source>
</evidence>
<dbReference type="InterPro" id="IPR055152">
    <property type="entry name" value="Transketolase-like_C_2"/>
</dbReference>
<dbReference type="CDD" id="cd07033">
    <property type="entry name" value="TPP_PYR_DXS_TK_like"/>
    <property type="match status" value="1"/>
</dbReference>
<comment type="catalytic activity">
    <reaction evidence="9">
        <text>D-sedoheptulose 7-phosphate + D-glyceraldehyde 3-phosphate = aldehydo-D-ribose 5-phosphate + D-xylulose 5-phosphate</text>
        <dbReference type="Rhea" id="RHEA:10508"/>
        <dbReference type="ChEBI" id="CHEBI:57483"/>
        <dbReference type="ChEBI" id="CHEBI:57737"/>
        <dbReference type="ChEBI" id="CHEBI:58273"/>
        <dbReference type="ChEBI" id="CHEBI:59776"/>
        <dbReference type="EC" id="2.2.1.1"/>
    </reaction>
</comment>
<dbReference type="InterPro" id="IPR005478">
    <property type="entry name" value="Transketolase_bac-like"/>
</dbReference>
<keyword evidence="7" id="KW-0460">Magnesium</keyword>
<keyword evidence="5 12" id="KW-0808">Transferase</keyword>
<gene>
    <name evidence="12" type="primary">tkt</name>
    <name evidence="12" type="ORF">ACFSAG_02470</name>
</gene>
<evidence type="ECO:0000256" key="9">
    <source>
        <dbReference type="ARBA" id="ARBA00049473"/>
    </source>
</evidence>
<proteinExistence type="inferred from homology"/>
<evidence type="ECO:0000256" key="8">
    <source>
        <dbReference type="ARBA" id="ARBA00023052"/>
    </source>
</evidence>
<dbReference type="Gene3D" id="3.40.50.920">
    <property type="match status" value="1"/>
</dbReference>
<reference evidence="13" key="1">
    <citation type="journal article" date="2019" name="Int. J. Syst. Evol. Microbiol.">
        <title>The Global Catalogue of Microorganisms (GCM) 10K type strain sequencing project: providing services to taxonomists for standard genome sequencing and annotation.</title>
        <authorList>
            <consortium name="The Broad Institute Genomics Platform"/>
            <consortium name="The Broad Institute Genome Sequencing Center for Infectious Disease"/>
            <person name="Wu L."/>
            <person name="Ma J."/>
        </authorList>
    </citation>
    <scope>NUCLEOTIDE SEQUENCE [LARGE SCALE GENOMIC DNA]</scope>
    <source>
        <strain evidence="13">CGMCC 1.12449</strain>
    </source>
</reference>
<dbReference type="PROSITE" id="PS00801">
    <property type="entry name" value="TRANSKETOLASE_1"/>
    <property type="match status" value="1"/>
</dbReference>
<comment type="cofactor">
    <cofactor evidence="1">
        <name>Mg(2+)</name>
        <dbReference type="ChEBI" id="CHEBI:18420"/>
    </cofactor>
</comment>
<dbReference type="InterPro" id="IPR029061">
    <property type="entry name" value="THDP-binding"/>
</dbReference>
<evidence type="ECO:0000256" key="10">
    <source>
        <dbReference type="NCBIfam" id="TIGR00232"/>
    </source>
</evidence>
<evidence type="ECO:0000256" key="4">
    <source>
        <dbReference type="ARBA" id="ARBA00013152"/>
    </source>
</evidence>
<dbReference type="EC" id="2.2.1.1" evidence="4 10"/>
<comment type="caution">
    <text evidence="12">The sequence shown here is derived from an EMBL/GenBank/DDBJ whole genome shotgun (WGS) entry which is preliminary data.</text>
</comment>
<dbReference type="Pfam" id="PF00456">
    <property type="entry name" value="Transketolase_N"/>
    <property type="match status" value="1"/>
</dbReference>
<organism evidence="12 13">
    <name type="scientific">Sphingorhabdus buctiana</name>
    <dbReference type="NCBI Taxonomy" id="1508805"/>
    <lineage>
        <taxon>Bacteria</taxon>
        <taxon>Pseudomonadati</taxon>
        <taxon>Pseudomonadota</taxon>
        <taxon>Alphaproteobacteria</taxon>
        <taxon>Sphingomonadales</taxon>
        <taxon>Sphingomonadaceae</taxon>
        <taxon>Sphingorhabdus</taxon>
    </lineage>
</organism>
<dbReference type="InterPro" id="IPR049557">
    <property type="entry name" value="Transketolase_CS"/>
</dbReference>
<dbReference type="SMART" id="SM00861">
    <property type="entry name" value="Transket_pyr"/>
    <property type="match status" value="1"/>
</dbReference>
<comment type="similarity">
    <text evidence="3">Belongs to the transketolase family.</text>
</comment>
<feature type="domain" description="Transketolase-like pyrimidine-binding" evidence="11">
    <location>
        <begin position="346"/>
        <end position="517"/>
    </location>
</feature>
<evidence type="ECO:0000256" key="1">
    <source>
        <dbReference type="ARBA" id="ARBA00001946"/>
    </source>
</evidence>
<dbReference type="InterPro" id="IPR033247">
    <property type="entry name" value="Transketolase_fam"/>
</dbReference>